<dbReference type="PANTHER" id="PTHR16184">
    <property type="entry name" value="ELONGATOR COMPLEX PROTEIN 6"/>
    <property type="match status" value="1"/>
</dbReference>
<dbReference type="GO" id="GO:0002098">
    <property type="term" value="P:tRNA wobble uridine modification"/>
    <property type="evidence" value="ECO:0007669"/>
    <property type="project" value="InterPro"/>
</dbReference>
<feature type="region of interest" description="Disordered" evidence="3">
    <location>
        <begin position="183"/>
        <end position="211"/>
    </location>
</feature>
<reference evidence="4" key="1">
    <citation type="journal article" date="2023" name="Mol. Phylogenet. Evol.">
        <title>Genome-scale phylogeny and comparative genomics of the fungal order Sordariales.</title>
        <authorList>
            <person name="Hensen N."/>
            <person name="Bonometti L."/>
            <person name="Westerberg I."/>
            <person name="Brannstrom I.O."/>
            <person name="Guillou S."/>
            <person name="Cros-Aarteil S."/>
            <person name="Calhoun S."/>
            <person name="Haridas S."/>
            <person name="Kuo A."/>
            <person name="Mondo S."/>
            <person name="Pangilinan J."/>
            <person name="Riley R."/>
            <person name="LaButti K."/>
            <person name="Andreopoulos B."/>
            <person name="Lipzen A."/>
            <person name="Chen C."/>
            <person name="Yan M."/>
            <person name="Daum C."/>
            <person name="Ng V."/>
            <person name="Clum A."/>
            <person name="Steindorff A."/>
            <person name="Ohm R.A."/>
            <person name="Martin F."/>
            <person name="Silar P."/>
            <person name="Natvig D.O."/>
            <person name="Lalanne C."/>
            <person name="Gautier V."/>
            <person name="Ament-Velasquez S.L."/>
            <person name="Kruys A."/>
            <person name="Hutchinson M.I."/>
            <person name="Powell A.J."/>
            <person name="Barry K."/>
            <person name="Miller A.N."/>
            <person name="Grigoriev I.V."/>
            <person name="Debuchy R."/>
            <person name="Gladieux P."/>
            <person name="Hiltunen Thoren M."/>
            <person name="Johannesson H."/>
        </authorList>
    </citation>
    <scope>NUCLEOTIDE SEQUENCE</scope>
    <source>
        <strain evidence="4">CBS 757.83</strain>
    </source>
</reference>
<gene>
    <name evidence="4" type="ORF">N658DRAFT_446181</name>
</gene>
<sequence length="349" mass="36993">MTSRIPHLLEPYLALPDDAALLVVTGVLGASTNWLVLRQLHSLLKPSTSSSHHTSSPAGAPQPPPPSAAAEDNGHQNHHQNQNQNQTQNQDSTQTQPDVAVLLVSFLRDYAFWKENLSRLGGPDLDAAARRGRFGYVDGLGGLFSCSSVRGQATGGGGGGGGWKHTLTSPAPGDISRAVMEGMQQLQRSSSNSTTTTGSPTGQEGSETRGEKKVVLVIDGLDFVLAASGSNNAGPAASQPTTAPALALKEMLMDWREAAHAAIVTLAADDPLIKEQETTLEKQHAWFALSLAHEADTLLSLRLLDTGAAKDVNGVIRITHKDGGRANKDHEYLYHVRGDGGVRVFERGQ</sequence>
<evidence type="ECO:0000256" key="2">
    <source>
        <dbReference type="ARBA" id="ARBA00008837"/>
    </source>
</evidence>
<feature type="compositionally biased region" description="Low complexity" evidence="3">
    <location>
        <begin position="79"/>
        <end position="94"/>
    </location>
</feature>
<evidence type="ECO:0000256" key="3">
    <source>
        <dbReference type="SAM" id="MobiDB-lite"/>
    </source>
</evidence>
<evidence type="ECO:0000256" key="1">
    <source>
        <dbReference type="ARBA" id="ARBA00005043"/>
    </source>
</evidence>
<dbReference type="GO" id="GO:0033588">
    <property type="term" value="C:elongator holoenzyme complex"/>
    <property type="evidence" value="ECO:0007669"/>
    <property type="project" value="InterPro"/>
</dbReference>
<dbReference type="PANTHER" id="PTHR16184:SF6">
    <property type="entry name" value="ELONGATOR COMPLEX PROTEIN 6"/>
    <property type="match status" value="1"/>
</dbReference>
<dbReference type="Gene3D" id="3.40.50.300">
    <property type="entry name" value="P-loop containing nucleotide triphosphate hydrolases"/>
    <property type="match status" value="1"/>
</dbReference>
<dbReference type="InterPro" id="IPR027417">
    <property type="entry name" value="P-loop_NTPase"/>
</dbReference>
<organism evidence="4 5">
    <name type="scientific">Parathielavia hyrcaniae</name>
    <dbReference type="NCBI Taxonomy" id="113614"/>
    <lineage>
        <taxon>Eukaryota</taxon>
        <taxon>Fungi</taxon>
        <taxon>Dikarya</taxon>
        <taxon>Ascomycota</taxon>
        <taxon>Pezizomycotina</taxon>
        <taxon>Sordariomycetes</taxon>
        <taxon>Sordariomycetidae</taxon>
        <taxon>Sordariales</taxon>
        <taxon>Chaetomiaceae</taxon>
        <taxon>Parathielavia</taxon>
    </lineage>
</organism>
<evidence type="ECO:0000313" key="5">
    <source>
        <dbReference type="Proteomes" id="UP001305647"/>
    </source>
</evidence>
<feature type="region of interest" description="Disordered" evidence="3">
    <location>
        <begin position="46"/>
        <end position="94"/>
    </location>
</feature>
<feature type="compositionally biased region" description="Low complexity" evidence="3">
    <location>
        <begin position="46"/>
        <end position="59"/>
    </location>
</feature>
<dbReference type="EMBL" id="MU863630">
    <property type="protein sequence ID" value="KAK4102741.1"/>
    <property type="molecule type" value="Genomic_DNA"/>
</dbReference>
<feature type="non-terminal residue" evidence="4">
    <location>
        <position position="349"/>
    </location>
</feature>
<proteinExistence type="inferred from homology"/>
<evidence type="ECO:0000313" key="4">
    <source>
        <dbReference type="EMBL" id="KAK4102741.1"/>
    </source>
</evidence>
<reference evidence="4" key="2">
    <citation type="submission" date="2023-05" db="EMBL/GenBank/DDBJ databases">
        <authorList>
            <consortium name="Lawrence Berkeley National Laboratory"/>
            <person name="Steindorff A."/>
            <person name="Hensen N."/>
            <person name="Bonometti L."/>
            <person name="Westerberg I."/>
            <person name="Brannstrom I.O."/>
            <person name="Guillou S."/>
            <person name="Cros-Aarteil S."/>
            <person name="Calhoun S."/>
            <person name="Haridas S."/>
            <person name="Kuo A."/>
            <person name="Mondo S."/>
            <person name="Pangilinan J."/>
            <person name="Riley R."/>
            <person name="Labutti K."/>
            <person name="Andreopoulos B."/>
            <person name="Lipzen A."/>
            <person name="Chen C."/>
            <person name="Yanf M."/>
            <person name="Daum C."/>
            <person name="Ng V."/>
            <person name="Clum A."/>
            <person name="Ohm R."/>
            <person name="Martin F."/>
            <person name="Silar P."/>
            <person name="Natvig D."/>
            <person name="Lalanne C."/>
            <person name="Gautier V."/>
            <person name="Ament-Velasquez S.L."/>
            <person name="Kruys A."/>
            <person name="Hutchinson M.I."/>
            <person name="Powell A.J."/>
            <person name="Barry K."/>
            <person name="Miller A.N."/>
            <person name="Grigoriev I.V."/>
            <person name="Debuchy R."/>
            <person name="Gladieux P."/>
            <person name="Thoren M.H."/>
            <person name="Johannesson H."/>
        </authorList>
    </citation>
    <scope>NUCLEOTIDE SEQUENCE</scope>
    <source>
        <strain evidence="4">CBS 757.83</strain>
    </source>
</reference>
<protein>
    <submittedName>
        <fullName evidence="4">Uncharacterized protein</fullName>
    </submittedName>
</protein>
<accession>A0AAN6Q4L8</accession>
<comment type="caution">
    <text evidence="4">The sequence shown here is derived from an EMBL/GenBank/DDBJ whole genome shotgun (WGS) entry which is preliminary data.</text>
</comment>
<dbReference type="AlphaFoldDB" id="A0AAN6Q4L8"/>
<dbReference type="Proteomes" id="UP001305647">
    <property type="component" value="Unassembled WGS sequence"/>
</dbReference>
<comment type="similarity">
    <text evidence="2">Belongs to the ELP6 family.</text>
</comment>
<dbReference type="InterPro" id="IPR018627">
    <property type="entry name" value="ELP6"/>
</dbReference>
<keyword evidence="5" id="KW-1185">Reference proteome</keyword>
<feature type="compositionally biased region" description="Low complexity" evidence="3">
    <location>
        <begin position="189"/>
        <end position="205"/>
    </location>
</feature>
<comment type="pathway">
    <text evidence="1">tRNA modification; 5-methoxycarbonylmethyl-2-thiouridine-tRNA biosynthesis.</text>
</comment>
<name>A0AAN6Q4L8_9PEZI</name>